<evidence type="ECO:0000256" key="1">
    <source>
        <dbReference type="ARBA" id="ARBA00006987"/>
    </source>
</evidence>
<dbReference type="Pfam" id="PF03401">
    <property type="entry name" value="TctC"/>
    <property type="match status" value="1"/>
</dbReference>
<proteinExistence type="inferred from homology"/>
<dbReference type="Proteomes" id="UP000282741">
    <property type="component" value="Chromosome"/>
</dbReference>
<dbReference type="Gene3D" id="3.40.190.150">
    <property type="entry name" value="Bordetella uptake gene, domain 1"/>
    <property type="match status" value="1"/>
</dbReference>
<dbReference type="PANTHER" id="PTHR42928:SF5">
    <property type="entry name" value="BLR1237 PROTEIN"/>
    <property type="match status" value="1"/>
</dbReference>
<evidence type="ECO:0000313" key="4">
    <source>
        <dbReference type="Proteomes" id="UP000282741"/>
    </source>
</evidence>
<sequence>MAGPSRGDLSMYSRYARGLWAALRHGAAAMVLAGAAQAAGYPDRPITLVVPFPAGGTPDILARILSEPMAARLGQPLIIENRAGAGGNIGAQAVMRAPADGQTLLMCAFGCAVAPSLYQPPPYDIQKDFAPVAMLGTVPSVLVVNPNVPARTVGELIAYAKAHPGALNSASSGIGGSAHLATELFKQRAGVDIAHIPYKGAGQVAADLLGGQVDMYFDNLPASLPSIRAGKLRALAVASETRSASIPEVPTFAEAGLPGFLITPWFGILAPAGTPPAAIEKLRAAFTASLAAPEVAARMRELGVQAAPEVPLAGFLAEERARWKTVIERNHIRAE</sequence>
<name>A0AAN1VGJ8_9BORD</name>
<keyword evidence="2" id="KW-0732">Signal</keyword>
<dbReference type="InterPro" id="IPR042100">
    <property type="entry name" value="Bug_dom1"/>
</dbReference>
<feature type="signal peptide" evidence="2">
    <location>
        <begin position="1"/>
        <end position="38"/>
    </location>
</feature>
<accession>A0AAN1VGJ8</accession>
<evidence type="ECO:0000313" key="3">
    <source>
        <dbReference type="EMBL" id="AZW17638.1"/>
    </source>
</evidence>
<dbReference type="EMBL" id="CP024172">
    <property type="protein sequence ID" value="AZW17638.1"/>
    <property type="molecule type" value="Genomic_DNA"/>
</dbReference>
<feature type="chain" id="PRO_5042971903" evidence="2">
    <location>
        <begin position="39"/>
        <end position="335"/>
    </location>
</feature>
<dbReference type="CDD" id="cd13578">
    <property type="entry name" value="PBP2_Bug27"/>
    <property type="match status" value="1"/>
</dbReference>
<dbReference type="Gene3D" id="3.40.190.10">
    <property type="entry name" value="Periplasmic binding protein-like II"/>
    <property type="match status" value="1"/>
</dbReference>
<organism evidence="3 4">
    <name type="scientific">Bordetella hinzii</name>
    <dbReference type="NCBI Taxonomy" id="103855"/>
    <lineage>
        <taxon>Bacteria</taxon>
        <taxon>Pseudomonadati</taxon>
        <taxon>Pseudomonadota</taxon>
        <taxon>Betaproteobacteria</taxon>
        <taxon>Burkholderiales</taxon>
        <taxon>Alcaligenaceae</taxon>
        <taxon>Bordetella</taxon>
    </lineage>
</organism>
<protein>
    <submittedName>
        <fullName evidence="3">Tripartite tricarboxylate transporter substrate binding protein</fullName>
    </submittedName>
</protein>
<evidence type="ECO:0000256" key="2">
    <source>
        <dbReference type="SAM" id="SignalP"/>
    </source>
</evidence>
<dbReference type="SUPFAM" id="SSF53850">
    <property type="entry name" value="Periplasmic binding protein-like II"/>
    <property type="match status" value="1"/>
</dbReference>
<dbReference type="PANTHER" id="PTHR42928">
    <property type="entry name" value="TRICARBOXYLATE-BINDING PROTEIN"/>
    <property type="match status" value="1"/>
</dbReference>
<reference evidence="4" key="1">
    <citation type="submission" date="2017-10" db="EMBL/GenBank/DDBJ databases">
        <title>Whole genome sequencing of various Bordetella species.</title>
        <authorList>
            <person name="Weigand M.R."/>
            <person name="Loparev V."/>
            <person name="Peng Y."/>
            <person name="Bowden K.E."/>
            <person name="Tondella M.L."/>
            <person name="Williams M.M."/>
        </authorList>
    </citation>
    <scope>NUCLEOTIDE SEQUENCE [LARGE SCALE GENOMIC DNA]</scope>
    <source>
        <strain evidence="4">H720</strain>
    </source>
</reference>
<gene>
    <name evidence="3" type="ORF">CS347_13115</name>
</gene>
<comment type="similarity">
    <text evidence="1">Belongs to the UPF0065 (bug) family.</text>
</comment>
<dbReference type="InterPro" id="IPR005064">
    <property type="entry name" value="BUG"/>
</dbReference>
<dbReference type="AlphaFoldDB" id="A0AAN1VGJ8"/>
<dbReference type="PIRSF" id="PIRSF017082">
    <property type="entry name" value="YflP"/>
    <property type="match status" value="1"/>
</dbReference>